<keyword evidence="5" id="KW-1185">Reference proteome</keyword>
<dbReference type="InterPro" id="IPR005467">
    <property type="entry name" value="His_kinase_dom"/>
</dbReference>
<evidence type="ECO:0000313" key="4">
    <source>
        <dbReference type="EMBL" id="QVT81166.1"/>
    </source>
</evidence>
<dbReference type="Pfam" id="PF00512">
    <property type="entry name" value="HisKA"/>
    <property type="match status" value="1"/>
</dbReference>
<keyword evidence="2" id="KW-0175">Coiled coil</keyword>
<evidence type="ECO:0000313" key="5">
    <source>
        <dbReference type="Proteomes" id="UP000679307"/>
    </source>
</evidence>
<organism evidence="4 5">
    <name type="scientific">Nocardioides aquaticus</name>
    <dbReference type="NCBI Taxonomy" id="160826"/>
    <lineage>
        <taxon>Bacteria</taxon>
        <taxon>Bacillati</taxon>
        <taxon>Actinomycetota</taxon>
        <taxon>Actinomycetes</taxon>
        <taxon>Propionibacteriales</taxon>
        <taxon>Nocardioidaceae</taxon>
        <taxon>Nocardioides</taxon>
    </lineage>
</organism>
<dbReference type="InterPro" id="IPR003018">
    <property type="entry name" value="GAF"/>
</dbReference>
<dbReference type="Pfam" id="PF02518">
    <property type="entry name" value="HATPase_c"/>
    <property type="match status" value="1"/>
</dbReference>
<dbReference type="CDD" id="cd00082">
    <property type="entry name" value="HisKA"/>
    <property type="match status" value="1"/>
</dbReference>
<dbReference type="EC" id="2.7.13.3" evidence="4"/>
<dbReference type="SMART" id="SM00388">
    <property type="entry name" value="HisKA"/>
    <property type="match status" value="1"/>
</dbReference>
<dbReference type="Pfam" id="PF01590">
    <property type="entry name" value="GAF"/>
    <property type="match status" value="1"/>
</dbReference>
<sequence>MAGHAPMTRSSVPPSFDQYPRLVQRLLGVPVSLVTLVDEERQSFLGMAGLGEPFCTTRETPLNMSICKHVVHDAAPVVISDASEDPRLATNPLISSLPIGAYAGWPLQDGGGDVVGALCAIDVAARDWTRDDLSVLEDLATGCSAELRVLTAQKNDSEHLALTIVNSVDVALAFYNLDNRLLLANDGALRLARLAGFRLDEPPYGGPHVRRADNVEVVPLVEQVVVRALAGERGRRQLEWMGRPGDEVAVEASTQTVERADGSRWGTLIVFHDVTRPALELRTKDDFIATTSHELRTPLTSILGYVELLAEANTPVDDFTVSALEVVKRNAEHLRERIEQLLQTAQGAEERGTVVRVDLGVLAARVVATLGEPARRLGVDVQVAAGSHAWADVDADRMEQVVENLVANAVKYSEGGSLVLVTVRQQDGSVLLTVADEGVGMSAQEIEQAFDAYWRAPAAWHGTAGGNGIGLSLVKRIVSAHAGEIDVMSEPGRGTTIEVRLPGAPRVS</sequence>
<name>A0ABX8ENG3_9ACTN</name>
<dbReference type="InterPro" id="IPR003661">
    <property type="entry name" value="HisK_dim/P_dom"/>
</dbReference>
<dbReference type="InterPro" id="IPR013656">
    <property type="entry name" value="PAS_4"/>
</dbReference>
<reference evidence="4 5" key="1">
    <citation type="submission" date="2021-05" db="EMBL/GenBank/DDBJ databases">
        <title>Complete genome of Nocardioides aquaticus KCTC 9944T isolated from meromictic and hypersaline Ekho Lake, Antarctica.</title>
        <authorList>
            <person name="Hwang K."/>
            <person name="Kim K.M."/>
            <person name="Choe H."/>
        </authorList>
    </citation>
    <scope>NUCLEOTIDE SEQUENCE [LARGE SCALE GENOMIC DNA]</scope>
    <source>
        <strain evidence="4 5">KCTC 9944</strain>
    </source>
</reference>
<keyword evidence="4" id="KW-0808">Transferase</keyword>
<feature type="domain" description="Histidine kinase" evidence="3">
    <location>
        <begin position="290"/>
        <end position="505"/>
    </location>
</feature>
<evidence type="ECO:0000259" key="3">
    <source>
        <dbReference type="PROSITE" id="PS50109"/>
    </source>
</evidence>
<dbReference type="SMART" id="SM00065">
    <property type="entry name" value="GAF"/>
    <property type="match status" value="1"/>
</dbReference>
<feature type="coiled-coil region" evidence="2">
    <location>
        <begin position="324"/>
        <end position="351"/>
    </location>
</feature>
<dbReference type="GO" id="GO:0004673">
    <property type="term" value="F:protein histidine kinase activity"/>
    <property type="evidence" value="ECO:0007669"/>
    <property type="project" value="UniProtKB-EC"/>
</dbReference>
<accession>A0ABX8ENG3</accession>
<evidence type="ECO:0000256" key="1">
    <source>
        <dbReference type="ARBA" id="ARBA00022553"/>
    </source>
</evidence>
<gene>
    <name evidence="4" type="primary">phoR_5</name>
    <name evidence="4" type="ORF">ENKNEFLB_03574</name>
</gene>
<keyword evidence="1" id="KW-0597">Phosphoprotein</keyword>
<proteinExistence type="predicted"/>
<dbReference type="PANTHER" id="PTHR43547">
    <property type="entry name" value="TWO-COMPONENT HISTIDINE KINASE"/>
    <property type="match status" value="1"/>
</dbReference>
<dbReference type="Pfam" id="PF08448">
    <property type="entry name" value="PAS_4"/>
    <property type="match status" value="1"/>
</dbReference>
<dbReference type="PROSITE" id="PS50109">
    <property type="entry name" value="HIS_KIN"/>
    <property type="match status" value="1"/>
</dbReference>
<dbReference type="Proteomes" id="UP000679307">
    <property type="component" value="Chromosome"/>
</dbReference>
<dbReference type="SMART" id="SM00387">
    <property type="entry name" value="HATPase_c"/>
    <property type="match status" value="1"/>
</dbReference>
<dbReference type="EMBL" id="CP075371">
    <property type="protein sequence ID" value="QVT81166.1"/>
    <property type="molecule type" value="Genomic_DNA"/>
</dbReference>
<evidence type="ECO:0000256" key="2">
    <source>
        <dbReference type="SAM" id="Coils"/>
    </source>
</evidence>
<dbReference type="InterPro" id="IPR003594">
    <property type="entry name" value="HATPase_dom"/>
</dbReference>
<dbReference type="PANTHER" id="PTHR43547:SF2">
    <property type="entry name" value="HYBRID SIGNAL TRANSDUCTION HISTIDINE KINASE C"/>
    <property type="match status" value="1"/>
</dbReference>
<protein>
    <submittedName>
        <fullName evidence="4">Alkaline phosphatase synthesis sensor protein PhoR</fullName>
        <ecNumber evidence="4">2.7.13.3</ecNumber>
    </submittedName>
</protein>